<organism evidence="2 3">
    <name type="scientific">Stella humosa</name>
    <dbReference type="NCBI Taxonomy" id="94"/>
    <lineage>
        <taxon>Bacteria</taxon>
        <taxon>Pseudomonadati</taxon>
        <taxon>Pseudomonadota</taxon>
        <taxon>Alphaproteobacteria</taxon>
        <taxon>Rhodospirillales</taxon>
        <taxon>Stellaceae</taxon>
        <taxon>Stella</taxon>
    </lineage>
</organism>
<dbReference type="InterPro" id="IPR006680">
    <property type="entry name" value="Amidohydro-rel"/>
</dbReference>
<protein>
    <submittedName>
        <fullName evidence="2">D-galactarolactone isomerase</fullName>
    </submittedName>
</protein>
<accession>A0A3N1KM51</accession>
<dbReference type="AlphaFoldDB" id="A0A3N1KM51"/>
<dbReference type="PANTHER" id="PTHR35563">
    <property type="entry name" value="BARREL METAL-DEPENDENT HYDROLASE, PUTATIVE (AFU_ORTHOLOGUE AFUA_1G16240)-RELATED"/>
    <property type="match status" value="1"/>
</dbReference>
<dbReference type="Gene3D" id="3.20.20.140">
    <property type="entry name" value="Metal-dependent hydrolases"/>
    <property type="match status" value="1"/>
</dbReference>
<dbReference type="EMBL" id="RJKX01000018">
    <property type="protein sequence ID" value="ROP81414.1"/>
    <property type="molecule type" value="Genomic_DNA"/>
</dbReference>
<gene>
    <name evidence="2" type="ORF">EDC65_5272</name>
</gene>
<reference evidence="2 3" key="1">
    <citation type="submission" date="2018-11" db="EMBL/GenBank/DDBJ databases">
        <title>Genomic Encyclopedia of Type Strains, Phase IV (KMG-IV): sequencing the most valuable type-strain genomes for metagenomic binning, comparative biology and taxonomic classification.</title>
        <authorList>
            <person name="Goeker M."/>
        </authorList>
    </citation>
    <scope>NUCLEOTIDE SEQUENCE [LARGE SCALE GENOMIC DNA]</scope>
    <source>
        <strain evidence="2 3">DSM 5900</strain>
    </source>
</reference>
<dbReference type="SUPFAM" id="SSF51556">
    <property type="entry name" value="Metallo-dependent hydrolases"/>
    <property type="match status" value="1"/>
</dbReference>
<evidence type="ECO:0000259" key="1">
    <source>
        <dbReference type="Pfam" id="PF04909"/>
    </source>
</evidence>
<sequence>MAQAGDIPTPAGACDCHSHVYGPFDRFPLPEGAHAPAGGSFAAYVAMLDRLGVDRAVIVQPSAYRTDNACTLAAMAVLGPDRARGIAVVDPDMANAELRRLDGLGMRGARFHDTLAGLMAMGDLERFSARVAPLGWHVQVQGNGTRLPDWEAMLGRLPSDFVVDHVGLVPHGQGADHPAFRALLRLVEGGRCWVKLSAIYYGRDPDGGWRDMEARVKALVAARPDRMVWGVNWPHPSLPDDARPDDRELLQRFLAWLPDETTRHAVLAGNAARLYRF</sequence>
<keyword evidence="2" id="KW-0413">Isomerase</keyword>
<dbReference type="GO" id="GO:0016787">
    <property type="term" value="F:hydrolase activity"/>
    <property type="evidence" value="ECO:0007669"/>
    <property type="project" value="InterPro"/>
</dbReference>
<dbReference type="RefSeq" id="WP_123695268.1">
    <property type="nucleotide sequence ID" value="NZ_AP019700.1"/>
</dbReference>
<dbReference type="InterPro" id="IPR032466">
    <property type="entry name" value="Metal_Hydrolase"/>
</dbReference>
<comment type="caution">
    <text evidence="2">The sequence shown here is derived from an EMBL/GenBank/DDBJ whole genome shotgun (WGS) entry which is preliminary data.</text>
</comment>
<evidence type="ECO:0000313" key="3">
    <source>
        <dbReference type="Proteomes" id="UP000278222"/>
    </source>
</evidence>
<evidence type="ECO:0000313" key="2">
    <source>
        <dbReference type="EMBL" id="ROP81414.1"/>
    </source>
</evidence>
<dbReference type="InterPro" id="IPR052358">
    <property type="entry name" value="Aro_Compnd_Degr_Hydrolases"/>
</dbReference>
<keyword evidence="3" id="KW-1185">Reference proteome</keyword>
<name>A0A3N1KM51_9PROT</name>
<proteinExistence type="predicted"/>
<dbReference type="Proteomes" id="UP000278222">
    <property type="component" value="Unassembled WGS sequence"/>
</dbReference>
<dbReference type="OrthoDB" id="9787654at2"/>
<dbReference type="Pfam" id="PF04909">
    <property type="entry name" value="Amidohydro_2"/>
    <property type="match status" value="1"/>
</dbReference>
<feature type="domain" description="Amidohydrolase-related" evidence="1">
    <location>
        <begin position="14"/>
        <end position="277"/>
    </location>
</feature>
<dbReference type="PANTHER" id="PTHR35563:SF2">
    <property type="entry name" value="BARREL METAL-DEPENDENT HYDROLASE, PUTATIVE (AFU_ORTHOLOGUE AFUA_1G16240)-RELATED"/>
    <property type="match status" value="1"/>
</dbReference>
<dbReference type="GO" id="GO:0016853">
    <property type="term" value="F:isomerase activity"/>
    <property type="evidence" value="ECO:0007669"/>
    <property type="project" value="UniProtKB-KW"/>
</dbReference>